<gene>
    <name evidence="1" type="ORF">Amon02_000279600</name>
</gene>
<evidence type="ECO:0000313" key="2">
    <source>
        <dbReference type="Proteomes" id="UP001165064"/>
    </source>
</evidence>
<evidence type="ECO:0000313" key="1">
    <source>
        <dbReference type="EMBL" id="GME76860.1"/>
    </source>
</evidence>
<reference evidence="1" key="1">
    <citation type="submission" date="2023-04" db="EMBL/GenBank/DDBJ databases">
        <title>Ambrosiozyma monospora NBRC 10751.</title>
        <authorList>
            <person name="Ichikawa N."/>
            <person name="Sato H."/>
            <person name="Tonouchi N."/>
        </authorList>
    </citation>
    <scope>NUCLEOTIDE SEQUENCE</scope>
    <source>
        <strain evidence="1">NBRC 10751</strain>
    </source>
</reference>
<organism evidence="1 2">
    <name type="scientific">Ambrosiozyma monospora</name>
    <name type="common">Yeast</name>
    <name type="synonym">Endomycopsis monosporus</name>
    <dbReference type="NCBI Taxonomy" id="43982"/>
    <lineage>
        <taxon>Eukaryota</taxon>
        <taxon>Fungi</taxon>
        <taxon>Dikarya</taxon>
        <taxon>Ascomycota</taxon>
        <taxon>Saccharomycotina</taxon>
        <taxon>Pichiomycetes</taxon>
        <taxon>Pichiales</taxon>
        <taxon>Pichiaceae</taxon>
        <taxon>Ambrosiozyma</taxon>
    </lineage>
</organism>
<dbReference type="Proteomes" id="UP001165064">
    <property type="component" value="Unassembled WGS sequence"/>
</dbReference>
<name>A0ACB5SYH2_AMBMO</name>
<dbReference type="EMBL" id="BSXS01001663">
    <property type="protein sequence ID" value="GME76860.1"/>
    <property type="molecule type" value="Genomic_DNA"/>
</dbReference>
<sequence>MYKYWTYSTCAFDELHDCDPEVITEPEFLEKVMESRQNLVDALKSTPDWSEMRWINVNGIEKWTLFSIIDEYNLNPEAVSSMFNSGDDFIAEILW</sequence>
<comment type="caution">
    <text evidence="1">The sequence shown here is derived from an EMBL/GenBank/DDBJ whole genome shotgun (WGS) entry which is preliminary data.</text>
</comment>
<proteinExistence type="predicted"/>
<keyword evidence="2" id="KW-1185">Reference proteome</keyword>
<protein>
    <submittedName>
        <fullName evidence="1">Unnamed protein product</fullName>
    </submittedName>
</protein>
<accession>A0ACB5SYH2</accession>